<dbReference type="InterPro" id="IPR001387">
    <property type="entry name" value="Cro/C1-type_HTH"/>
</dbReference>
<evidence type="ECO:0000313" key="3">
    <source>
        <dbReference type="Proteomes" id="UP000238164"/>
    </source>
</evidence>
<dbReference type="Pfam" id="PF13560">
    <property type="entry name" value="HTH_31"/>
    <property type="match status" value="1"/>
</dbReference>
<gene>
    <name evidence="2" type="ORF">MPLG2_1673</name>
</gene>
<dbReference type="AlphaFoldDB" id="A0A2N9JGP8"/>
<dbReference type="SMART" id="SM00530">
    <property type="entry name" value="HTH_XRE"/>
    <property type="match status" value="1"/>
</dbReference>
<organism evidence="2 3">
    <name type="scientific">Micropruina glycogenica</name>
    <dbReference type="NCBI Taxonomy" id="75385"/>
    <lineage>
        <taxon>Bacteria</taxon>
        <taxon>Bacillati</taxon>
        <taxon>Actinomycetota</taxon>
        <taxon>Actinomycetes</taxon>
        <taxon>Propionibacteriales</taxon>
        <taxon>Nocardioidaceae</taxon>
        <taxon>Micropruina</taxon>
    </lineage>
</organism>
<keyword evidence="2" id="KW-0238">DNA-binding</keyword>
<name>A0A2N9JGP8_9ACTN</name>
<dbReference type="PROSITE" id="PS50943">
    <property type="entry name" value="HTH_CROC1"/>
    <property type="match status" value="1"/>
</dbReference>
<accession>A0A2N9JGP8</accession>
<sequence>MPRRASTAIERRQGRALGLVLQRSRPGTAEEFARDAGVHVDTVRRIEQGGVASPGFFLVTQLADALGLGLEELRERIRRVDADLISEKGAAGGDET</sequence>
<reference evidence="2 3" key="1">
    <citation type="submission" date="2018-02" db="EMBL/GenBank/DDBJ databases">
        <authorList>
            <person name="Cohen D.B."/>
            <person name="Kent A.D."/>
        </authorList>
    </citation>
    <scope>NUCLEOTIDE SEQUENCE [LARGE SCALE GENOMIC DNA]</scope>
    <source>
        <strain evidence="2">1</strain>
    </source>
</reference>
<dbReference type="Proteomes" id="UP000238164">
    <property type="component" value="Chromosome 1"/>
</dbReference>
<keyword evidence="3" id="KW-1185">Reference proteome</keyword>
<evidence type="ECO:0000259" key="1">
    <source>
        <dbReference type="PROSITE" id="PS50943"/>
    </source>
</evidence>
<dbReference type="EMBL" id="LT985188">
    <property type="protein sequence ID" value="SPD86709.1"/>
    <property type="molecule type" value="Genomic_DNA"/>
</dbReference>
<dbReference type="OrthoDB" id="5196639at2"/>
<evidence type="ECO:0000313" key="2">
    <source>
        <dbReference type="EMBL" id="SPD86709.1"/>
    </source>
</evidence>
<dbReference type="SUPFAM" id="SSF47413">
    <property type="entry name" value="lambda repressor-like DNA-binding domains"/>
    <property type="match status" value="1"/>
</dbReference>
<proteinExistence type="predicted"/>
<dbReference type="Gene3D" id="1.10.260.40">
    <property type="entry name" value="lambda repressor-like DNA-binding domains"/>
    <property type="match status" value="1"/>
</dbReference>
<dbReference type="GO" id="GO:0003677">
    <property type="term" value="F:DNA binding"/>
    <property type="evidence" value="ECO:0007669"/>
    <property type="project" value="UniProtKB-KW"/>
</dbReference>
<dbReference type="KEGG" id="mgg:MPLG2_1673"/>
<feature type="domain" description="HTH cro/C1-type" evidence="1">
    <location>
        <begin position="28"/>
        <end position="73"/>
    </location>
</feature>
<dbReference type="CDD" id="cd00093">
    <property type="entry name" value="HTH_XRE"/>
    <property type="match status" value="1"/>
</dbReference>
<protein>
    <submittedName>
        <fullName evidence="2">DNA-binding protein</fullName>
    </submittedName>
</protein>
<dbReference type="InterPro" id="IPR010982">
    <property type="entry name" value="Lambda_DNA-bd_dom_sf"/>
</dbReference>